<dbReference type="Proteomes" id="UP000887572">
    <property type="component" value="Unplaced"/>
</dbReference>
<keyword evidence="6" id="KW-0378">Hydrolase</keyword>
<feature type="domain" description="DDE Tnp4" evidence="8">
    <location>
        <begin position="3"/>
        <end position="120"/>
    </location>
</feature>
<evidence type="ECO:0000256" key="4">
    <source>
        <dbReference type="ARBA" id="ARBA00022722"/>
    </source>
</evidence>
<dbReference type="InterPro" id="IPR045249">
    <property type="entry name" value="HARBI1-like"/>
</dbReference>
<keyword evidence="4" id="KW-0540">Nuclease</keyword>
<keyword evidence="5" id="KW-0479">Metal-binding</keyword>
<organism evidence="9 10">
    <name type="scientific">Globodera rostochiensis</name>
    <name type="common">Golden nematode worm</name>
    <name type="synonym">Heterodera rostochiensis</name>
    <dbReference type="NCBI Taxonomy" id="31243"/>
    <lineage>
        <taxon>Eukaryota</taxon>
        <taxon>Metazoa</taxon>
        <taxon>Ecdysozoa</taxon>
        <taxon>Nematoda</taxon>
        <taxon>Chromadorea</taxon>
        <taxon>Rhabditida</taxon>
        <taxon>Tylenchina</taxon>
        <taxon>Tylenchomorpha</taxon>
        <taxon>Tylenchoidea</taxon>
        <taxon>Heteroderidae</taxon>
        <taxon>Heteroderinae</taxon>
        <taxon>Globodera</taxon>
    </lineage>
</organism>
<name>A0A914HT37_GLORO</name>
<evidence type="ECO:0000313" key="9">
    <source>
        <dbReference type="Proteomes" id="UP000887572"/>
    </source>
</evidence>
<dbReference type="PANTHER" id="PTHR22930">
    <property type="match status" value="1"/>
</dbReference>
<dbReference type="WBParaSite" id="Gr19_v10_g3719.t2">
    <property type="protein sequence ID" value="Gr19_v10_g3719.t2"/>
    <property type="gene ID" value="Gr19_v10_g3719"/>
</dbReference>
<proteinExistence type="inferred from homology"/>
<dbReference type="AlphaFoldDB" id="A0A914HT37"/>
<comment type="cofactor">
    <cofactor evidence="1">
        <name>a divalent metal cation</name>
        <dbReference type="ChEBI" id="CHEBI:60240"/>
    </cofactor>
</comment>
<protein>
    <submittedName>
        <fullName evidence="10">DDE Tnp4 domain-containing protein</fullName>
    </submittedName>
</protein>
<evidence type="ECO:0000256" key="5">
    <source>
        <dbReference type="ARBA" id="ARBA00022723"/>
    </source>
</evidence>
<dbReference type="GO" id="GO:0005634">
    <property type="term" value="C:nucleus"/>
    <property type="evidence" value="ECO:0007669"/>
    <property type="project" value="UniProtKB-SubCell"/>
</dbReference>
<evidence type="ECO:0000256" key="1">
    <source>
        <dbReference type="ARBA" id="ARBA00001968"/>
    </source>
</evidence>
<keyword evidence="9" id="KW-1185">Reference proteome</keyword>
<dbReference type="PANTHER" id="PTHR22930:SF267">
    <property type="entry name" value="NUCLEASE HARBI1-RELATED"/>
    <property type="match status" value="1"/>
</dbReference>
<evidence type="ECO:0000256" key="3">
    <source>
        <dbReference type="ARBA" id="ARBA00006958"/>
    </source>
</evidence>
<evidence type="ECO:0000259" key="8">
    <source>
        <dbReference type="Pfam" id="PF13359"/>
    </source>
</evidence>
<reference evidence="10" key="1">
    <citation type="submission" date="2022-11" db="UniProtKB">
        <authorList>
            <consortium name="WormBaseParasite"/>
        </authorList>
    </citation>
    <scope>IDENTIFICATION</scope>
</reference>
<keyword evidence="7" id="KW-0539">Nucleus</keyword>
<evidence type="ECO:0000256" key="6">
    <source>
        <dbReference type="ARBA" id="ARBA00022801"/>
    </source>
</evidence>
<sequence length="165" mass="19116">MGVCDHQKKFIAFFCNYPGSCHDSYVLRCSQFFAKMEEATVDGIVLGDSGYPQKKWLFTPIRFPRTRHEEQYNAAHAATRVTIEQCFGIFKNRWRCLMYKSRLQPEKVAKVATVCSMLHNIAIDCRAPLPPMENMEEGDDMQEVNDENANWSAEATRNSYINRNF</sequence>
<dbReference type="GO" id="GO:0016787">
    <property type="term" value="F:hydrolase activity"/>
    <property type="evidence" value="ECO:0007669"/>
    <property type="project" value="UniProtKB-KW"/>
</dbReference>
<accession>A0A914HT37</accession>
<dbReference type="GO" id="GO:0004518">
    <property type="term" value="F:nuclease activity"/>
    <property type="evidence" value="ECO:0007669"/>
    <property type="project" value="UniProtKB-KW"/>
</dbReference>
<comment type="similarity">
    <text evidence="3">Belongs to the HARBI1 family.</text>
</comment>
<evidence type="ECO:0000313" key="10">
    <source>
        <dbReference type="WBParaSite" id="Gr19_v10_g3719.t2"/>
    </source>
</evidence>
<comment type="subcellular location">
    <subcellularLocation>
        <location evidence="2">Nucleus</location>
    </subcellularLocation>
</comment>
<evidence type="ECO:0000256" key="7">
    <source>
        <dbReference type="ARBA" id="ARBA00023242"/>
    </source>
</evidence>
<dbReference type="Pfam" id="PF13359">
    <property type="entry name" value="DDE_Tnp_4"/>
    <property type="match status" value="1"/>
</dbReference>
<evidence type="ECO:0000256" key="2">
    <source>
        <dbReference type="ARBA" id="ARBA00004123"/>
    </source>
</evidence>
<dbReference type="InterPro" id="IPR027806">
    <property type="entry name" value="HARBI1_dom"/>
</dbReference>
<dbReference type="GO" id="GO:0046872">
    <property type="term" value="F:metal ion binding"/>
    <property type="evidence" value="ECO:0007669"/>
    <property type="project" value="UniProtKB-KW"/>
</dbReference>